<evidence type="ECO:0000256" key="4">
    <source>
        <dbReference type="ARBA" id="ARBA00023163"/>
    </source>
</evidence>
<organism evidence="7">
    <name type="scientific">Candidatus Berkiella cookevillensis</name>
    <dbReference type="NCBI Taxonomy" id="437022"/>
    <lineage>
        <taxon>Bacteria</taxon>
        <taxon>Pseudomonadati</taxon>
        <taxon>Pseudomonadota</taxon>
        <taxon>Gammaproteobacteria</taxon>
        <taxon>Candidatus Berkiellales</taxon>
        <taxon>Candidatus Berkiellaceae</taxon>
        <taxon>Candidatus Berkiella</taxon>
    </lineage>
</organism>
<dbReference type="OrthoDB" id="9783139at2"/>
<comment type="caution">
    <text evidence="7">The sequence shown here is derived from an EMBL/GenBank/DDBJ whole genome shotgun (WGS) entry which is preliminary data.</text>
</comment>
<dbReference type="InterPro" id="IPR036390">
    <property type="entry name" value="WH_DNA-bd_sf"/>
</dbReference>
<sequence>MSDLIISKRAQLLLKHLVELYLRDGVPVGSKTLVNEAITSLSPATVRKVLGDLEDQGYLVSPHTSAGRIPTSLGLRFFVDSLRTIYPLDEVNLKQFQEKFEANKLSDDLLTTTSTVLSELTRMVGVVTLPKREHLILRHVEFLPLSDNRVLVILVLNEREVQNRLIITDKPYTASELTQASNFLNQHFVGRDLLSSRQELLQSLQIDKLQMDSLMQAVVDVAGKAFTCAKNNPDYILAGQQNLLSDPAYVKMSQLQKLFQAFTEKHQILHVLDKCLQTDGVQMYIGDESGYDVFSDYSIVTSRYSVDGKLVGVLGVIGPTRMPYNKIIPIVDLAAKMLSTALDNEN</sequence>
<dbReference type="EMBL" id="LKHV01000006">
    <property type="protein sequence ID" value="KRG18605.1"/>
    <property type="molecule type" value="Genomic_DNA"/>
</dbReference>
<dbReference type="Pfam" id="PF01628">
    <property type="entry name" value="HrcA"/>
    <property type="match status" value="1"/>
</dbReference>
<dbReference type="EMBL" id="LKHV02000001">
    <property type="protein sequence ID" value="MCS5707817.1"/>
    <property type="molecule type" value="Genomic_DNA"/>
</dbReference>
<dbReference type="Gene3D" id="3.30.450.40">
    <property type="match status" value="1"/>
</dbReference>
<evidence type="ECO:0000313" key="7">
    <source>
        <dbReference type="EMBL" id="KRG18605.1"/>
    </source>
</evidence>
<name>A0A0Q9YDM6_9GAMM</name>
<dbReference type="Gene3D" id="1.10.10.10">
    <property type="entry name" value="Winged helix-like DNA-binding domain superfamily/Winged helix DNA-binding domain"/>
    <property type="match status" value="1"/>
</dbReference>
<keyword evidence="4 5" id="KW-0804">Transcription</keyword>
<evidence type="ECO:0000313" key="9">
    <source>
        <dbReference type="Proteomes" id="UP000051494"/>
    </source>
</evidence>
<dbReference type="InterPro" id="IPR036388">
    <property type="entry name" value="WH-like_DNA-bd_sf"/>
</dbReference>
<evidence type="ECO:0000313" key="8">
    <source>
        <dbReference type="EMBL" id="MCS5707817.1"/>
    </source>
</evidence>
<dbReference type="InterPro" id="IPR023120">
    <property type="entry name" value="WHTH_transcript_rep_HrcA_IDD"/>
</dbReference>
<dbReference type="RefSeq" id="WP_057624585.1">
    <property type="nucleotide sequence ID" value="NZ_LKHV02000001.1"/>
</dbReference>
<evidence type="ECO:0000256" key="3">
    <source>
        <dbReference type="ARBA" id="ARBA00023016"/>
    </source>
</evidence>
<dbReference type="SUPFAM" id="SSF46785">
    <property type="entry name" value="Winged helix' DNA-binding domain"/>
    <property type="match status" value="1"/>
</dbReference>
<proteinExistence type="inferred from homology"/>
<dbReference type="PATRIC" id="fig|1590042.3.peg.1516"/>
<dbReference type="STRING" id="437022.CC99x_01492"/>
<dbReference type="HAMAP" id="MF_00081">
    <property type="entry name" value="HrcA"/>
    <property type="match status" value="1"/>
</dbReference>
<dbReference type="InterPro" id="IPR002571">
    <property type="entry name" value="HrcA"/>
</dbReference>
<dbReference type="Proteomes" id="UP000051494">
    <property type="component" value="Unassembled WGS sequence"/>
</dbReference>
<dbReference type="GO" id="GO:0003677">
    <property type="term" value="F:DNA binding"/>
    <property type="evidence" value="ECO:0007669"/>
    <property type="project" value="InterPro"/>
</dbReference>
<evidence type="ECO:0000256" key="5">
    <source>
        <dbReference type="HAMAP-Rule" id="MF_00081"/>
    </source>
</evidence>
<dbReference type="PANTHER" id="PTHR34824:SF1">
    <property type="entry name" value="HEAT-INDUCIBLE TRANSCRIPTION REPRESSOR HRCA"/>
    <property type="match status" value="1"/>
</dbReference>
<evidence type="ECO:0000256" key="1">
    <source>
        <dbReference type="ARBA" id="ARBA00022491"/>
    </source>
</evidence>
<gene>
    <name evidence="5 7" type="primary">hrcA</name>
    <name evidence="8" type="ORF">CC99x_002750</name>
    <name evidence="7" type="ORF">CC99x_01492</name>
</gene>
<accession>A0A0Q9YDM6</accession>
<dbReference type="GO" id="GO:0045892">
    <property type="term" value="P:negative regulation of DNA-templated transcription"/>
    <property type="evidence" value="ECO:0007669"/>
    <property type="project" value="UniProtKB-UniRule"/>
</dbReference>
<evidence type="ECO:0000256" key="2">
    <source>
        <dbReference type="ARBA" id="ARBA00023015"/>
    </source>
</evidence>
<evidence type="ECO:0000259" key="6">
    <source>
        <dbReference type="Pfam" id="PF01628"/>
    </source>
</evidence>
<dbReference type="SUPFAM" id="SSF55781">
    <property type="entry name" value="GAF domain-like"/>
    <property type="match status" value="1"/>
</dbReference>
<dbReference type="Gene3D" id="3.30.390.60">
    <property type="entry name" value="Heat-inducible transcription repressor hrca homolog, domain 3"/>
    <property type="match status" value="1"/>
</dbReference>
<dbReference type="AlphaFoldDB" id="A0A0Q9YDM6"/>
<reference evidence="7" key="1">
    <citation type="submission" date="2015-09" db="EMBL/GenBank/DDBJ databases">
        <title>Draft Genome Sequences of Two Novel Amoeba-resistant Intranuclear Bacteria, Candidatus Berkiella cookevillensis and Candidatus Berkiella aquae.</title>
        <authorList>
            <person name="Mehari Y.T."/>
            <person name="Arivett B.A."/>
            <person name="Farone A.L."/>
            <person name="Gunderson J.H."/>
            <person name="Farone M.B."/>
        </authorList>
    </citation>
    <scope>NUCLEOTIDE SEQUENCE [LARGE SCALE GENOMIC DNA]</scope>
    <source>
        <strain evidence="7">CC99</strain>
    </source>
</reference>
<keyword evidence="2 5" id="KW-0805">Transcription regulation</keyword>
<keyword evidence="9" id="KW-1185">Reference proteome</keyword>
<dbReference type="InterPro" id="IPR029016">
    <property type="entry name" value="GAF-like_dom_sf"/>
</dbReference>
<dbReference type="NCBIfam" id="TIGR00331">
    <property type="entry name" value="hrcA"/>
    <property type="match status" value="1"/>
</dbReference>
<comment type="similarity">
    <text evidence="5">Belongs to the HrcA family.</text>
</comment>
<reference evidence="8" key="2">
    <citation type="journal article" date="2016" name="Genome Announc.">
        <title>Draft Genome Sequences of Two Novel Amoeba-Resistant Intranuclear Bacteria, 'Candidatus Berkiella cookevillensis' and 'Candidatus Berkiella aquae'.</title>
        <authorList>
            <person name="Mehari Y.T."/>
            <person name="Arivett B.A."/>
            <person name="Farone A.L."/>
            <person name="Gunderson J.H."/>
            <person name="Farone M.B."/>
        </authorList>
    </citation>
    <scope>NUCLEOTIDE SEQUENCE</scope>
    <source>
        <strain evidence="8">CC99</strain>
    </source>
</reference>
<dbReference type="PIRSF" id="PIRSF005485">
    <property type="entry name" value="HrcA"/>
    <property type="match status" value="1"/>
</dbReference>
<dbReference type="PANTHER" id="PTHR34824">
    <property type="entry name" value="HEAT-INDUCIBLE TRANSCRIPTION REPRESSOR HRCA"/>
    <property type="match status" value="1"/>
</dbReference>
<dbReference type="InterPro" id="IPR021153">
    <property type="entry name" value="HrcA_C"/>
</dbReference>
<keyword evidence="3 5" id="KW-0346">Stress response</keyword>
<protein>
    <recommendedName>
        <fullName evidence="5">Heat-inducible transcription repressor HrcA</fullName>
    </recommendedName>
</protein>
<comment type="function">
    <text evidence="5">Negative regulator of class I heat shock genes (grpE-dnaK-dnaJ and groELS operons). Prevents heat-shock induction of these operons.</text>
</comment>
<feature type="domain" description="Heat-inducible transcription repressor HrcA C-terminal" evidence="6">
    <location>
        <begin position="107"/>
        <end position="328"/>
    </location>
</feature>
<reference evidence="8" key="3">
    <citation type="submission" date="2021-06" db="EMBL/GenBank/DDBJ databases">
        <title>Genomic Description and Analysis of Intracellular Bacteria, Candidatus Berkiella cookevillensis and Candidatus Berkiella aquae.</title>
        <authorList>
            <person name="Kidane D.T."/>
            <person name="Mehari Y.T."/>
            <person name="Rice F.C."/>
            <person name="Arivett B.A."/>
            <person name="Farone A.L."/>
            <person name="Berk S.G."/>
            <person name="Farone M.B."/>
        </authorList>
    </citation>
    <scope>NUCLEOTIDE SEQUENCE</scope>
    <source>
        <strain evidence="8">CC99</strain>
    </source>
</reference>
<keyword evidence="1 5" id="KW-0678">Repressor</keyword>